<sequence length="86" mass="9657">MTELQSTDELLEELFGDPQAAAAAAKARLAAPFSREERRQPEEVHLQLDPQVLEAFRSAGGDWQKRINLALSTWLVENDPKQMHSA</sequence>
<dbReference type="Proteomes" id="UP001143328">
    <property type="component" value="Unassembled WGS sequence"/>
</dbReference>
<reference evidence="1" key="2">
    <citation type="submission" date="2023-01" db="EMBL/GenBank/DDBJ databases">
        <authorList>
            <person name="Sun Q."/>
            <person name="Evtushenko L."/>
        </authorList>
    </citation>
    <scope>NUCLEOTIDE SEQUENCE</scope>
    <source>
        <strain evidence="1">VKM B-2935</strain>
    </source>
</reference>
<evidence type="ECO:0008006" key="3">
    <source>
        <dbReference type="Google" id="ProtNLM"/>
    </source>
</evidence>
<dbReference type="InterPro" id="IPR025528">
    <property type="entry name" value="BrnA_antitoxin"/>
</dbReference>
<keyword evidence="2" id="KW-1185">Reference proteome</keyword>
<dbReference type="RefSeq" id="WP_271193589.1">
    <property type="nucleotide sequence ID" value="NZ_BSFN01000001.1"/>
</dbReference>
<dbReference type="Pfam" id="PF14384">
    <property type="entry name" value="BrnA_antitoxin"/>
    <property type="match status" value="1"/>
</dbReference>
<organism evidence="1 2">
    <name type="scientific">Pseudomonas turukhanskensis</name>
    <dbReference type="NCBI Taxonomy" id="1806536"/>
    <lineage>
        <taxon>Bacteria</taxon>
        <taxon>Pseudomonadati</taxon>
        <taxon>Pseudomonadota</taxon>
        <taxon>Gammaproteobacteria</taxon>
        <taxon>Pseudomonadales</taxon>
        <taxon>Pseudomonadaceae</taxon>
        <taxon>Pseudomonas</taxon>
    </lineage>
</organism>
<reference evidence="1" key="1">
    <citation type="journal article" date="2014" name="Int. J. Syst. Evol. Microbiol.">
        <title>Complete genome sequence of Corynebacterium casei LMG S-19264T (=DSM 44701T), isolated from a smear-ripened cheese.</title>
        <authorList>
            <consortium name="US DOE Joint Genome Institute (JGI-PGF)"/>
            <person name="Walter F."/>
            <person name="Albersmeier A."/>
            <person name="Kalinowski J."/>
            <person name="Ruckert C."/>
        </authorList>
    </citation>
    <scope>NUCLEOTIDE SEQUENCE</scope>
    <source>
        <strain evidence="1">VKM B-2935</strain>
    </source>
</reference>
<dbReference type="EMBL" id="BSFN01000001">
    <property type="protein sequence ID" value="GLK87333.1"/>
    <property type="molecule type" value="Genomic_DNA"/>
</dbReference>
<comment type="caution">
    <text evidence="1">The sequence shown here is derived from an EMBL/GenBank/DDBJ whole genome shotgun (WGS) entry which is preliminary data.</text>
</comment>
<dbReference type="AlphaFoldDB" id="A0A9W6K324"/>
<evidence type="ECO:0000313" key="1">
    <source>
        <dbReference type="EMBL" id="GLK87333.1"/>
    </source>
</evidence>
<proteinExistence type="predicted"/>
<evidence type="ECO:0000313" key="2">
    <source>
        <dbReference type="Proteomes" id="UP001143328"/>
    </source>
</evidence>
<accession>A0A9W6K324</accession>
<protein>
    <recommendedName>
        <fullName evidence="3">BrnA antitoxin of type II toxin-antitoxin system</fullName>
    </recommendedName>
</protein>
<gene>
    <name evidence="1" type="ORF">GCM10017655_03950</name>
</gene>
<name>A0A9W6K324_9PSED</name>